<keyword evidence="8" id="KW-1185">Reference proteome</keyword>
<evidence type="ECO:0000256" key="4">
    <source>
        <dbReference type="ARBA" id="ARBA00023136"/>
    </source>
</evidence>
<evidence type="ECO:0000256" key="6">
    <source>
        <dbReference type="SAM" id="Phobius"/>
    </source>
</evidence>
<organism evidence="7 8">
    <name type="scientific">Owenia fusiformis</name>
    <name type="common">Polychaete worm</name>
    <dbReference type="NCBI Taxonomy" id="6347"/>
    <lineage>
        <taxon>Eukaryota</taxon>
        <taxon>Metazoa</taxon>
        <taxon>Spiralia</taxon>
        <taxon>Lophotrochozoa</taxon>
        <taxon>Annelida</taxon>
        <taxon>Polychaeta</taxon>
        <taxon>Sedentaria</taxon>
        <taxon>Canalipalpata</taxon>
        <taxon>Sabellida</taxon>
        <taxon>Oweniida</taxon>
        <taxon>Oweniidae</taxon>
        <taxon>Owenia</taxon>
    </lineage>
</organism>
<evidence type="ECO:0000256" key="5">
    <source>
        <dbReference type="SAM" id="MobiDB-lite"/>
    </source>
</evidence>
<dbReference type="Proteomes" id="UP000749559">
    <property type="component" value="Unassembled WGS sequence"/>
</dbReference>
<name>A0A8S4NRV4_OWEFU</name>
<keyword evidence="2 6" id="KW-0812">Transmembrane</keyword>
<accession>A0A8S4NRV4</accession>
<reference evidence="7" key="1">
    <citation type="submission" date="2022-03" db="EMBL/GenBank/DDBJ databases">
        <authorList>
            <person name="Martin C."/>
        </authorList>
    </citation>
    <scope>NUCLEOTIDE SEQUENCE</scope>
</reference>
<feature type="transmembrane region" description="Helical" evidence="6">
    <location>
        <begin position="182"/>
        <end position="205"/>
    </location>
</feature>
<dbReference type="AlphaFoldDB" id="A0A8S4NRV4"/>
<feature type="region of interest" description="Disordered" evidence="5">
    <location>
        <begin position="244"/>
        <end position="270"/>
    </location>
</feature>
<keyword evidence="3 6" id="KW-1133">Transmembrane helix</keyword>
<dbReference type="OrthoDB" id="5873721at2759"/>
<evidence type="ECO:0000313" key="7">
    <source>
        <dbReference type="EMBL" id="CAH1783056.1"/>
    </source>
</evidence>
<feature type="transmembrane region" description="Helical" evidence="6">
    <location>
        <begin position="103"/>
        <end position="125"/>
    </location>
</feature>
<proteinExistence type="predicted"/>
<feature type="transmembrane region" description="Helical" evidence="6">
    <location>
        <begin position="31"/>
        <end position="53"/>
    </location>
</feature>
<dbReference type="PANTHER" id="PTHR12489">
    <property type="entry name" value="LIPOMA HMGIC FUSION PARTNER-LIKE PROTEIN"/>
    <property type="match status" value="1"/>
</dbReference>
<dbReference type="PANTHER" id="PTHR12489:SF1">
    <property type="entry name" value="LP10272P"/>
    <property type="match status" value="1"/>
</dbReference>
<dbReference type="EMBL" id="CAIIXF020000005">
    <property type="protein sequence ID" value="CAH1783056.1"/>
    <property type="molecule type" value="Genomic_DNA"/>
</dbReference>
<keyword evidence="4 6" id="KW-0472">Membrane</keyword>
<sequence length="270" mass="30022">MVAQTTVNMEVNQYTETVKVFHTNYVRNYRAVGVMWGIFTICFALINIVVFIYPQWIGDTRESVGAGYFGLYEHCRIVTGGGLLCYGNFGDFTHILSAAFKGATFFIGFSALLSLVTIVAMLLFFFMSTKIVFFICGVLQLGSTICMFLGCVIYPSGWTNEHVMAVCGNAGAYEIGKCGVRWSYILAILGIFDAMMLCILAIVLATRQAKLKPTGYTSKAYENGYIEKNGHVIQPVMMPHDGYSDYSSPSEPIRNGTTKSKKRNRKDFTL</sequence>
<evidence type="ECO:0000256" key="2">
    <source>
        <dbReference type="ARBA" id="ARBA00022692"/>
    </source>
</evidence>
<feature type="transmembrane region" description="Helical" evidence="6">
    <location>
        <begin position="132"/>
        <end position="155"/>
    </location>
</feature>
<comment type="subcellular location">
    <subcellularLocation>
        <location evidence="1">Membrane</location>
        <topology evidence="1">Multi-pass membrane protein</topology>
    </subcellularLocation>
</comment>
<evidence type="ECO:0000256" key="1">
    <source>
        <dbReference type="ARBA" id="ARBA00004141"/>
    </source>
</evidence>
<feature type="compositionally biased region" description="Basic residues" evidence="5">
    <location>
        <begin position="259"/>
        <end position="270"/>
    </location>
</feature>
<dbReference type="GO" id="GO:0005886">
    <property type="term" value="C:plasma membrane"/>
    <property type="evidence" value="ECO:0007669"/>
    <property type="project" value="TreeGrafter"/>
</dbReference>
<comment type="caution">
    <text evidence="7">The sequence shown here is derived from an EMBL/GenBank/DDBJ whole genome shotgun (WGS) entry which is preliminary data.</text>
</comment>
<dbReference type="Pfam" id="PF10242">
    <property type="entry name" value="L_HMGIC_fpl"/>
    <property type="match status" value="1"/>
</dbReference>
<dbReference type="InterPro" id="IPR019372">
    <property type="entry name" value="LHFPL"/>
</dbReference>
<dbReference type="GO" id="GO:0007605">
    <property type="term" value="P:sensory perception of sound"/>
    <property type="evidence" value="ECO:0007669"/>
    <property type="project" value="TreeGrafter"/>
</dbReference>
<feature type="compositionally biased region" description="Polar residues" evidence="5">
    <location>
        <begin position="245"/>
        <end position="258"/>
    </location>
</feature>
<evidence type="ECO:0000313" key="8">
    <source>
        <dbReference type="Proteomes" id="UP000749559"/>
    </source>
</evidence>
<evidence type="ECO:0000256" key="3">
    <source>
        <dbReference type="ARBA" id="ARBA00022989"/>
    </source>
</evidence>
<gene>
    <name evidence="7" type="ORF">OFUS_LOCUS9429</name>
</gene>
<protein>
    <submittedName>
        <fullName evidence="7">Uncharacterized protein</fullName>
    </submittedName>
</protein>